<proteinExistence type="predicted"/>
<reference evidence="2 3" key="1">
    <citation type="submission" date="2019-08" db="EMBL/GenBank/DDBJ databases">
        <authorList>
            <person name="Alioto T."/>
            <person name="Alioto T."/>
            <person name="Gomez Garrido J."/>
        </authorList>
    </citation>
    <scope>NUCLEOTIDE SEQUENCE [LARGE SCALE GENOMIC DNA]</scope>
</reference>
<name>A0A5E4NAJ1_9HEMI</name>
<sequence length="1141" mass="132855">MDTLPEIRRKMDSGNPILVASATDNLINIIKAKIKGIRTDMTNITEMLILQEYCCHPNPIICTTAFRGLCAFLATNNYQNQLLIDWLVVLNPQIKCKTGFIQEIFQLLVCWLENETVYSEYINTLVDILIKIMDENLDEWSTILIHMKINTNFDNFRFIKNWLKVTKRLFKFIFLSQTPNHYRTTFIKLFVEILSCAADYDLLFEIYSWLQTSNLDDTLFVYNFLEEFCIHIPDTLHETKYNLCLCVLQTSIQFISYGYDPTLVLQHLNSLLIICPCASDISLLCFSKTLSLCSSKFVMKILNFCLKVIQNYGCHKIIAQTMVVSILQWNRTKVVDDEIMNLFLLTINSDLIITKSCSQNHNLLPYLTTDSFLIISYSLVKLCKEFNDKQLISKWLSEINQISSLLNDSEFNFFLAGLYLSKMGDRSQQQIMLKLLNKQFLVPLISYAVNIETSYHNRFDLMKVIPTAACIQDNLSLIISFIKRFENSNEETLNILSIDMYYDLWLTEIRCYRFLLYCLSKDKPGWQWNVVKSYTIQKIVKSNPNSDLVVVLKRMLGFYIKRSMYLPMKLTLQSLVDLCINEYIKPEALLKIIDENILDVHHPSVISSYCNLLTVSANQMVENEKRHAFLKKLWYMVLDPNDNTVKCALKSLSDIDLESMPLHVLPVKFQSFPKLKTQLEDLEKIDLLNSPIPGECWVKFLQTINKTCLNEAQLMLSVWLRQELDNNVISRTQSDHEPKNLKHLSNHSIARGLMSFVVPKRKKILDTDEVCKMSCLAVINGADKPMYPFDWTFLDKYLIEGPQHKLWKESVVLIAKQSIRSTSAFRLLHKCYEHRSNLNIHEMKLLFTVLYKVSNIHYHISQKQFMADVVNDILNNIMNETYFNIDIDIDLLCHILSIYKQILQSPETHIENVYIICNILENIWCTIHLENKKIVYAFLDCCLAMPVEVLKNIKPYPVQESMLVKFIILSCVQNFVSSNVSFDQFNECIQACSQFSKGHDFLCNQVTEIFKLDSFVPYHQQFIANFMIYLAGFTKKNNSVTKDSFCLLCSIFIDLIITLSGYNSISFNNDKNLKWVVFPLALATFSKNTSQSSRVIEWLKTMRTIQCLSEEYSKLFYCCLGAFKNDKCLIEWTHRKKIILH</sequence>
<dbReference type="AlphaFoldDB" id="A0A5E4NAJ1"/>
<keyword evidence="3" id="KW-1185">Reference proteome</keyword>
<organism evidence="2 3">
    <name type="scientific">Cinara cedri</name>
    <dbReference type="NCBI Taxonomy" id="506608"/>
    <lineage>
        <taxon>Eukaryota</taxon>
        <taxon>Metazoa</taxon>
        <taxon>Ecdysozoa</taxon>
        <taxon>Arthropoda</taxon>
        <taxon>Hexapoda</taxon>
        <taxon>Insecta</taxon>
        <taxon>Pterygota</taxon>
        <taxon>Neoptera</taxon>
        <taxon>Paraneoptera</taxon>
        <taxon>Hemiptera</taxon>
        <taxon>Sternorrhyncha</taxon>
        <taxon>Aphidomorpha</taxon>
        <taxon>Aphidoidea</taxon>
        <taxon>Aphididae</taxon>
        <taxon>Lachninae</taxon>
        <taxon>Cinara</taxon>
    </lineage>
</organism>
<dbReference type="Pfam" id="PF12530">
    <property type="entry name" value="DUF3730"/>
    <property type="match status" value="1"/>
</dbReference>
<evidence type="ECO:0000313" key="3">
    <source>
        <dbReference type="Proteomes" id="UP000325440"/>
    </source>
</evidence>
<evidence type="ECO:0000259" key="1">
    <source>
        <dbReference type="Pfam" id="PF12530"/>
    </source>
</evidence>
<dbReference type="OrthoDB" id="6354723at2759"/>
<dbReference type="InterPro" id="IPR022542">
    <property type="entry name" value="FOCAD/RST1_DUF3730"/>
</dbReference>
<dbReference type="EMBL" id="CABPRJ010001483">
    <property type="protein sequence ID" value="VVC38584.1"/>
    <property type="molecule type" value="Genomic_DNA"/>
</dbReference>
<evidence type="ECO:0000313" key="2">
    <source>
        <dbReference type="EMBL" id="VVC38584.1"/>
    </source>
</evidence>
<gene>
    <name evidence="2" type="ORF">CINCED_3A024120</name>
</gene>
<protein>
    <recommendedName>
        <fullName evidence="1">DUF3730 domain-containing protein</fullName>
    </recommendedName>
</protein>
<feature type="domain" description="DUF3730" evidence="1">
    <location>
        <begin position="459"/>
        <end position="638"/>
    </location>
</feature>
<accession>A0A5E4NAJ1</accession>
<dbReference type="Proteomes" id="UP000325440">
    <property type="component" value="Unassembled WGS sequence"/>
</dbReference>